<feature type="transmembrane region" description="Helical" evidence="1">
    <location>
        <begin position="102"/>
        <end position="123"/>
    </location>
</feature>
<keyword evidence="4" id="KW-1185">Reference proteome</keyword>
<gene>
    <name evidence="3" type="ORF">KTH89_15095</name>
</gene>
<dbReference type="Proteomes" id="UP000712157">
    <property type="component" value="Unassembled WGS sequence"/>
</dbReference>
<dbReference type="Gene3D" id="2.60.480.10">
    <property type="entry name" value="eubacterium ventriosum atcc domain"/>
    <property type="match status" value="1"/>
</dbReference>
<keyword evidence="1" id="KW-1133">Transmembrane helix</keyword>
<evidence type="ECO:0000313" key="4">
    <source>
        <dbReference type="Proteomes" id="UP000712157"/>
    </source>
</evidence>
<evidence type="ECO:0000313" key="3">
    <source>
        <dbReference type="EMBL" id="MBU9737868.1"/>
    </source>
</evidence>
<dbReference type="RefSeq" id="WP_158346439.1">
    <property type="nucleotide sequence ID" value="NZ_JAHQCW010000026.1"/>
</dbReference>
<keyword evidence="1" id="KW-0812">Transmembrane</keyword>
<proteinExistence type="predicted"/>
<keyword evidence="1" id="KW-0472">Membrane</keyword>
<dbReference type="EMBL" id="JAHQCW010000026">
    <property type="protein sequence ID" value="MBU9737868.1"/>
    <property type="molecule type" value="Genomic_DNA"/>
</dbReference>
<protein>
    <submittedName>
        <fullName evidence="3">Stage V sporulation protein AA</fullName>
    </submittedName>
</protein>
<organism evidence="3 4">
    <name type="scientific">Diplocloster agilis</name>
    <dbReference type="NCBI Taxonomy" id="2850323"/>
    <lineage>
        <taxon>Bacteria</taxon>
        <taxon>Bacillati</taxon>
        <taxon>Bacillota</taxon>
        <taxon>Clostridia</taxon>
        <taxon>Lachnospirales</taxon>
        <taxon>Lachnospiraceae</taxon>
        <taxon>Diplocloster</taxon>
    </lineage>
</organism>
<feature type="domain" description="Stage V sporulation protein AA" evidence="2">
    <location>
        <begin position="5"/>
        <end position="93"/>
    </location>
</feature>
<dbReference type="AlphaFoldDB" id="A0A949NH88"/>
<dbReference type="InterPro" id="IPR038548">
    <property type="entry name" value="SporV_AA_N_sf"/>
</dbReference>
<dbReference type="InterPro" id="IPR021997">
    <property type="entry name" value="SporV_AA"/>
</dbReference>
<feature type="transmembrane region" description="Helical" evidence="1">
    <location>
        <begin position="147"/>
        <end position="167"/>
    </location>
</feature>
<name>A0A949NH88_9FIRM</name>
<evidence type="ECO:0000256" key="1">
    <source>
        <dbReference type="SAM" id="Phobius"/>
    </source>
</evidence>
<comment type="caution">
    <text evidence="3">The sequence shown here is derived from an EMBL/GenBank/DDBJ whole genome shotgun (WGS) entry which is preliminary data.</text>
</comment>
<evidence type="ECO:0000259" key="2">
    <source>
        <dbReference type="Pfam" id="PF12164"/>
    </source>
</evidence>
<reference evidence="3" key="1">
    <citation type="submission" date="2021-06" db="EMBL/GenBank/DDBJ databases">
        <title>Description of novel taxa of the family Lachnospiraceae.</title>
        <authorList>
            <person name="Chaplin A.V."/>
            <person name="Sokolova S.R."/>
            <person name="Pikina A.P."/>
            <person name="Korzhanova M."/>
            <person name="Belova V."/>
            <person name="Korostin D."/>
            <person name="Efimov B.A."/>
        </authorList>
    </citation>
    <scope>NUCLEOTIDE SEQUENCE</scope>
    <source>
        <strain evidence="3">ASD5720</strain>
    </source>
</reference>
<accession>A0A949NH88</accession>
<sequence length="211" mass="23926">MSLKDTLYLKIERNTEVHTTEVRLGDVAKLECSNKDVVNRLKAMKILTLSDAKRYSRNAVSVLKVIEQIHSIYPQLEINNVGETDFVVAYEKEPHQHKVMDFLKTLLVCLTTFFGAAFSIMSFNNDVQLTKLFSQIYMLMTGETSNGFTILELSYSIGLTVGVVIFFNHFGGRKLSVDPTPIEVEMRLYEDDVNTTVIEDSSRKGKNVDVN</sequence>
<dbReference type="Pfam" id="PF12164">
    <property type="entry name" value="SporV_AA"/>
    <property type="match status" value="1"/>
</dbReference>